<evidence type="ECO:0000259" key="9">
    <source>
        <dbReference type="PROSITE" id="PS50109"/>
    </source>
</evidence>
<dbReference type="InterPro" id="IPR036097">
    <property type="entry name" value="HisK_dim/P_sf"/>
</dbReference>
<keyword evidence="5 10" id="KW-0808">Transferase</keyword>
<dbReference type="InterPro" id="IPR003594">
    <property type="entry name" value="HATPase_dom"/>
</dbReference>
<dbReference type="InterPro" id="IPR005467">
    <property type="entry name" value="His_kinase_dom"/>
</dbReference>
<keyword evidence="4" id="KW-0597">Phosphoprotein</keyword>
<evidence type="ECO:0000256" key="8">
    <source>
        <dbReference type="SAM" id="Phobius"/>
    </source>
</evidence>
<dbReference type="SUPFAM" id="SSF55874">
    <property type="entry name" value="ATPase domain of HSP90 chaperone/DNA topoisomerase II/histidine kinase"/>
    <property type="match status" value="1"/>
</dbReference>
<accession>A0ABZ2EV46</accession>
<comment type="catalytic activity">
    <reaction evidence="1">
        <text>ATP + protein L-histidine = ADP + protein N-phospho-L-histidine.</text>
        <dbReference type="EC" id="2.7.13.3"/>
    </reaction>
</comment>
<reference evidence="10 11" key="1">
    <citation type="journal article" date="2023" name="PLoS ONE">
        <title>Genome-based metabolic and phylogenomic analysis of three Terrisporobacter species.</title>
        <authorList>
            <person name="Boer T."/>
            <person name="Bengelsdorf F.R."/>
            <person name="Bomeke M."/>
            <person name="Daniel R."/>
            <person name="Poehlein A."/>
        </authorList>
    </citation>
    <scope>NUCLEOTIDE SEQUENCE [LARGE SCALE GENOMIC DNA]</scope>
    <source>
        <strain evidence="10 11">DSM 1288</strain>
    </source>
</reference>
<evidence type="ECO:0000256" key="5">
    <source>
        <dbReference type="ARBA" id="ARBA00022679"/>
    </source>
</evidence>
<dbReference type="Pfam" id="PF02518">
    <property type="entry name" value="HATPase_c"/>
    <property type="match status" value="1"/>
</dbReference>
<dbReference type="SMART" id="SM00388">
    <property type="entry name" value="HisKA"/>
    <property type="match status" value="1"/>
</dbReference>
<keyword evidence="6 10" id="KW-0418">Kinase</keyword>
<evidence type="ECO:0000256" key="6">
    <source>
        <dbReference type="ARBA" id="ARBA00022777"/>
    </source>
</evidence>
<name>A0ABZ2EV46_9FIRM</name>
<dbReference type="InterPro" id="IPR050351">
    <property type="entry name" value="BphY/WalK/GraS-like"/>
</dbReference>
<dbReference type="PROSITE" id="PS50109">
    <property type="entry name" value="HIS_KIN"/>
    <property type="match status" value="1"/>
</dbReference>
<keyword evidence="7" id="KW-0902">Two-component regulatory system</keyword>
<dbReference type="Proteomes" id="UP001348492">
    <property type="component" value="Chromosome"/>
</dbReference>
<feature type="transmembrane region" description="Helical" evidence="8">
    <location>
        <begin position="139"/>
        <end position="163"/>
    </location>
</feature>
<dbReference type="SMART" id="SM00387">
    <property type="entry name" value="HATPase_c"/>
    <property type="match status" value="1"/>
</dbReference>
<evidence type="ECO:0000313" key="10">
    <source>
        <dbReference type="EMBL" id="WWD83329.1"/>
    </source>
</evidence>
<evidence type="ECO:0000256" key="3">
    <source>
        <dbReference type="ARBA" id="ARBA00012438"/>
    </source>
</evidence>
<evidence type="ECO:0000256" key="1">
    <source>
        <dbReference type="ARBA" id="ARBA00000085"/>
    </source>
</evidence>
<protein>
    <recommendedName>
        <fullName evidence="3">histidine kinase</fullName>
        <ecNumber evidence="3">2.7.13.3</ecNumber>
    </recommendedName>
</protein>
<evidence type="ECO:0000256" key="4">
    <source>
        <dbReference type="ARBA" id="ARBA00022553"/>
    </source>
</evidence>
<dbReference type="Gene3D" id="3.30.565.10">
    <property type="entry name" value="Histidine kinase-like ATPase, C-terminal domain"/>
    <property type="match status" value="1"/>
</dbReference>
<organism evidence="10 11">
    <name type="scientific">Terrisporobacter glycolicus ATCC 14880 = DSM 1288</name>
    <dbReference type="NCBI Taxonomy" id="1121315"/>
    <lineage>
        <taxon>Bacteria</taxon>
        <taxon>Bacillati</taxon>
        <taxon>Bacillota</taxon>
        <taxon>Clostridia</taxon>
        <taxon>Peptostreptococcales</taxon>
        <taxon>Peptostreptococcaceae</taxon>
        <taxon>Terrisporobacter</taxon>
    </lineage>
</organism>
<dbReference type="GO" id="GO:0004673">
    <property type="term" value="F:protein histidine kinase activity"/>
    <property type="evidence" value="ECO:0007669"/>
    <property type="project" value="UniProtKB-EC"/>
</dbReference>
<dbReference type="EC" id="2.7.13.3" evidence="3"/>
<feature type="domain" description="Histidine kinase" evidence="9">
    <location>
        <begin position="183"/>
        <end position="386"/>
    </location>
</feature>
<proteinExistence type="predicted"/>
<keyword evidence="11" id="KW-1185">Reference proteome</keyword>
<dbReference type="InterPro" id="IPR003661">
    <property type="entry name" value="HisK_dim/P_dom"/>
</dbReference>
<dbReference type="CDD" id="cd00082">
    <property type="entry name" value="HisKA"/>
    <property type="match status" value="1"/>
</dbReference>
<dbReference type="Pfam" id="PF00512">
    <property type="entry name" value="HisKA"/>
    <property type="match status" value="1"/>
</dbReference>
<dbReference type="PANTHER" id="PTHR45453">
    <property type="entry name" value="PHOSPHATE REGULON SENSOR PROTEIN PHOR"/>
    <property type="match status" value="1"/>
</dbReference>
<dbReference type="PRINTS" id="PR00344">
    <property type="entry name" value="BCTRLSENSOR"/>
</dbReference>
<dbReference type="CDD" id="cd00075">
    <property type="entry name" value="HATPase"/>
    <property type="match status" value="1"/>
</dbReference>
<feature type="transmembrane region" description="Helical" evidence="8">
    <location>
        <begin position="9"/>
        <end position="30"/>
    </location>
</feature>
<sequence>MLRNNHKALYFLTGLSIFFGVLIIVMFYTLEMNHIEKSTVTALNQYLKNKKNSDDILPDVFILHMENLDKDTFPNPEMKMVSYYLANKQKMPFGNVQKFQQNRDLLYFIPTTENLSKVDNSTSGKEAILIYVDVSFERYLVKTTTLILIGIMVVISLLLYFVARHVAKTLDEKERTIKYFFENASHELKTPLMAIRGYADGIISGFASQKGSCEIIVKETERMNSLIENILRLSKVDSGMTVPNINIYDVREIIYDSIHIIEPSLQKKGLKLFLNLPDPLMVHCDEDMVFSAISNILTNSTRYTNSAIWIEASKKDRAIVIKISDDGTALSSEDQEHVFDRFYKGAKGQIGIGMALSQEYIRLHKGEIFLERTDKTMFIICLPINSK</sequence>
<evidence type="ECO:0000313" key="11">
    <source>
        <dbReference type="Proteomes" id="UP001348492"/>
    </source>
</evidence>
<gene>
    <name evidence="10" type="primary">rcsC_7</name>
    <name evidence="10" type="ORF">TEGL_17370</name>
</gene>
<evidence type="ECO:0000256" key="7">
    <source>
        <dbReference type="ARBA" id="ARBA00023012"/>
    </source>
</evidence>
<dbReference type="InterPro" id="IPR004358">
    <property type="entry name" value="Sig_transdc_His_kin-like_C"/>
</dbReference>
<keyword evidence="8" id="KW-0472">Membrane</keyword>
<keyword evidence="8" id="KW-0812">Transmembrane</keyword>
<dbReference type="SUPFAM" id="SSF47384">
    <property type="entry name" value="Homodimeric domain of signal transducing histidine kinase"/>
    <property type="match status" value="1"/>
</dbReference>
<dbReference type="InterPro" id="IPR036890">
    <property type="entry name" value="HATPase_C_sf"/>
</dbReference>
<evidence type="ECO:0000256" key="2">
    <source>
        <dbReference type="ARBA" id="ARBA00004370"/>
    </source>
</evidence>
<dbReference type="Gene3D" id="1.10.287.130">
    <property type="match status" value="1"/>
</dbReference>
<comment type="subcellular location">
    <subcellularLocation>
        <location evidence="2">Membrane</location>
    </subcellularLocation>
</comment>
<dbReference type="PANTHER" id="PTHR45453:SF1">
    <property type="entry name" value="PHOSPHATE REGULON SENSOR PROTEIN PHOR"/>
    <property type="match status" value="1"/>
</dbReference>
<dbReference type="EMBL" id="CP117523">
    <property type="protein sequence ID" value="WWD83329.1"/>
    <property type="molecule type" value="Genomic_DNA"/>
</dbReference>
<keyword evidence="8" id="KW-1133">Transmembrane helix</keyword>